<dbReference type="InterPro" id="IPR036046">
    <property type="entry name" value="Acylphosphatase-like_dom_sf"/>
</dbReference>
<dbReference type="SMART" id="SM01034">
    <property type="entry name" value="BLUF"/>
    <property type="match status" value="1"/>
</dbReference>
<dbReference type="STRING" id="1931241.BVH74_09870"/>
<evidence type="ECO:0000313" key="3">
    <source>
        <dbReference type="EMBL" id="AQZ95039.1"/>
    </source>
</evidence>
<dbReference type="EMBL" id="CP020100">
    <property type="protein sequence ID" value="AQZ95039.1"/>
    <property type="molecule type" value="Genomic_DNA"/>
</dbReference>
<gene>
    <name evidence="3" type="ORF">BVH74_09870</name>
</gene>
<reference evidence="3 4" key="1">
    <citation type="submission" date="2017-03" db="EMBL/GenBank/DDBJ databases">
        <title>Complete genome sequence of the novel DNRA strain Pseudomonas sp. S-6-2 isolated from Chinese polluted river sediment. Journal of Biotechnology.</title>
        <authorList>
            <person name="Li J."/>
            <person name="Xiang F."/>
            <person name="Wang L."/>
            <person name="Xi L."/>
            <person name="Liu J."/>
        </authorList>
    </citation>
    <scope>NUCLEOTIDE SEQUENCE [LARGE SCALE GENOMIC DNA]</scope>
    <source>
        <strain evidence="3 4">S-6-2</strain>
    </source>
</reference>
<keyword evidence="1" id="KW-0472">Membrane</keyword>
<dbReference type="AlphaFoldDB" id="A0A1V0B527"/>
<dbReference type="GO" id="GO:0071949">
    <property type="term" value="F:FAD binding"/>
    <property type="evidence" value="ECO:0007669"/>
    <property type="project" value="InterPro"/>
</dbReference>
<keyword evidence="1" id="KW-1133">Transmembrane helix</keyword>
<sequence length="220" mass="24630">MLLSCNTTRCTRLFMTELVRIVYISRATFSPAPNIDGIDPTVARILISARLNNARQGIVGLLYYADGCFIQCLEGERDKVHALYRTLLKDRRHTELKLLVSEPIARLAFPDWSMKYAPADQHMQRLLQEHGFERFDPYRFDHHLTERALQLLQGLPDPTDNGHERNASAPARGLQLGGVLPMQGFSASGPTRGNSGLALIMSMTALLVSLLVLAMELGWL</sequence>
<evidence type="ECO:0000259" key="2">
    <source>
        <dbReference type="PROSITE" id="PS50925"/>
    </source>
</evidence>
<feature type="transmembrane region" description="Helical" evidence="1">
    <location>
        <begin position="196"/>
        <end position="215"/>
    </location>
</feature>
<dbReference type="GO" id="GO:0009882">
    <property type="term" value="F:blue light photoreceptor activity"/>
    <property type="evidence" value="ECO:0007669"/>
    <property type="project" value="InterPro"/>
</dbReference>
<dbReference type="SUPFAM" id="SSF54975">
    <property type="entry name" value="Acylphosphatase/BLUF domain-like"/>
    <property type="match status" value="1"/>
</dbReference>
<dbReference type="InterPro" id="IPR007024">
    <property type="entry name" value="BLUF_domain"/>
</dbReference>
<name>A0A1V0B527_9GAMM</name>
<evidence type="ECO:0000256" key="1">
    <source>
        <dbReference type="SAM" id="Phobius"/>
    </source>
</evidence>
<proteinExistence type="predicted"/>
<dbReference type="Gene3D" id="3.30.70.100">
    <property type="match status" value="1"/>
</dbReference>
<accession>A0A1V0B527</accession>
<dbReference type="Pfam" id="PF04940">
    <property type="entry name" value="BLUF"/>
    <property type="match status" value="1"/>
</dbReference>
<keyword evidence="1" id="KW-0812">Transmembrane</keyword>
<dbReference type="KEGG" id="ppha:BVH74_09870"/>
<feature type="domain" description="BLUF" evidence="2">
    <location>
        <begin position="18"/>
        <end position="115"/>
    </location>
</feature>
<dbReference type="Proteomes" id="UP000243488">
    <property type="component" value="Chromosome"/>
</dbReference>
<organism evidence="3 4">
    <name type="scientific">Halopseudomonas phragmitis</name>
    <dbReference type="NCBI Taxonomy" id="1931241"/>
    <lineage>
        <taxon>Bacteria</taxon>
        <taxon>Pseudomonadati</taxon>
        <taxon>Pseudomonadota</taxon>
        <taxon>Gammaproteobacteria</taxon>
        <taxon>Pseudomonadales</taxon>
        <taxon>Pseudomonadaceae</taxon>
        <taxon>Halopseudomonas</taxon>
    </lineage>
</organism>
<keyword evidence="4" id="KW-1185">Reference proteome</keyword>
<evidence type="ECO:0000313" key="4">
    <source>
        <dbReference type="Proteomes" id="UP000243488"/>
    </source>
</evidence>
<protein>
    <recommendedName>
        <fullName evidence="2">BLUF domain-containing protein</fullName>
    </recommendedName>
</protein>
<dbReference type="PROSITE" id="PS50925">
    <property type="entry name" value="BLUF"/>
    <property type="match status" value="1"/>
</dbReference>